<keyword evidence="2" id="KW-1185">Reference proteome</keyword>
<organism evidence="1 2">
    <name type="scientific">Trichonephila clavipes</name>
    <name type="common">Golden silk orbweaver</name>
    <name type="synonym">Nephila clavipes</name>
    <dbReference type="NCBI Taxonomy" id="2585209"/>
    <lineage>
        <taxon>Eukaryota</taxon>
        <taxon>Metazoa</taxon>
        <taxon>Ecdysozoa</taxon>
        <taxon>Arthropoda</taxon>
        <taxon>Chelicerata</taxon>
        <taxon>Arachnida</taxon>
        <taxon>Araneae</taxon>
        <taxon>Araneomorphae</taxon>
        <taxon>Entelegynae</taxon>
        <taxon>Araneoidea</taxon>
        <taxon>Nephilidae</taxon>
        <taxon>Trichonephila</taxon>
    </lineage>
</organism>
<proteinExistence type="predicted"/>
<gene>
    <name evidence="1" type="ORF">TNCV_1373521</name>
</gene>
<evidence type="ECO:0000313" key="2">
    <source>
        <dbReference type="Proteomes" id="UP000887159"/>
    </source>
</evidence>
<evidence type="ECO:0000313" key="1">
    <source>
        <dbReference type="EMBL" id="GFY34661.1"/>
    </source>
</evidence>
<sequence>MELLETFITIVNTLKDSNVLVVANWSRSQTRGRYVMSSSLVSLKTRSAEGGRCTLNILRLKRVCFLYWDTYEIRVEEHKHTIQTQEYKHLLQDDDLSTEQKGCAAFHSRRDSITGDSRWCGGDVKRREVPAQVPYASLDRD</sequence>
<name>A0A8X6WIW8_TRICX</name>
<comment type="caution">
    <text evidence="1">The sequence shown here is derived from an EMBL/GenBank/DDBJ whole genome shotgun (WGS) entry which is preliminary data.</text>
</comment>
<dbReference type="AlphaFoldDB" id="A0A8X6WIW8"/>
<protein>
    <submittedName>
        <fullName evidence="1">Uncharacterized protein</fullName>
    </submittedName>
</protein>
<accession>A0A8X6WIW8</accession>
<reference evidence="1" key="1">
    <citation type="submission" date="2020-08" db="EMBL/GenBank/DDBJ databases">
        <title>Multicomponent nature underlies the extraordinary mechanical properties of spider dragline silk.</title>
        <authorList>
            <person name="Kono N."/>
            <person name="Nakamura H."/>
            <person name="Mori M."/>
            <person name="Yoshida Y."/>
            <person name="Ohtoshi R."/>
            <person name="Malay A.D."/>
            <person name="Moran D.A.P."/>
            <person name="Tomita M."/>
            <person name="Numata K."/>
            <person name="Arakawa K."/>
        </authorList>
    </citation>
    <scope>NUCLEOTIDE SEQUENCE</scope>
</reference>
<dbReference type="EMBL" id="BMAU01021426">
    <property type="protein sequence ID" value="GFY34661.1"/>
    <property type="molecule type" value="Genomic_DNA"/>
</dbReference>
<dbReference type="Proteomes" id="UP000887159">
    <property type="component" value="Unassembled WGS sequence"/>
</dbReference>